<dbReference type="EMBL" id="MLFU01000105">
    <property type="protein sequence ID" value="KAK1481864.1"/>
    <property type="molecule type" value="Genomic_DNA"/>
</dbReference>
<dbReference type="GeneID" id="85414039"/>
<reference evidence="1 2" key="1">
    <citation type="submission" date="2016-10" db="EMBL/GenBank/DDBJ databases">
        <title>The genome sequence of Colletotrichum fioriniae PJ7.</title>
        <authorList>
            <person name="Baroncelli R."/>
        </authorList>
    </citation>
    <scope>NUCLEOTIDE SEQUENCE [LARGE SCALE GENOMIC DNA]</scope>
    <source>
        <strain evidence="1 2">Tom-12</strain>
    </source>
</reference>
<dbReference type="RefSeq" id="XP_060375626.1">
    <property type="nucleotide sequence ID" value="XM_060529801.1"/>
</dbReference>
<gene>
    <name evidence="1" type="ORF">CTAM01_13799</name>
</gene>
<sequence>MPTALVVKGAWMASVGAFSTPWRSSRGADVRALIETTTLIAQLRYRMKRYR</sequence>
<accession>A0ABQ9QR51</accession>
<name>A0ABQ9QR51_9PEZI</name>
<dbReference type="Proteomes" id="UP001227543">
    <property type="component" value="Unassembled WGS sequence"/>
</dbReference>
<evidence type="ECO:0000313" key="1">
    <source>
        <dbReference type="EMBL" id="KAK1481864.1"/>
    </source>
</evidence>
<evidence type="ECO:0000313" key="2">
    <source>
        <dbReference type="Proteomes" id="UP001227543"/>
    </source>
</evidence>
<organism evidence="1 2">
    <name type="scientific">Colletotrichum tamarilloi</name>
    <dbReference type="NCBI Taxonomy" id="1209934"/>
    <lineage>
        <taxon>Eukaryota</taxon>
        <taxon>Fungi</taxon>
        <taxon>Dikarya</taxon>
        <taxon>Ascomycota</taxon>
        <taxon>Pezizomycotina</taxon>
        <taxon>Sordariomycetes</taxon>
        <taxon>Hypocreomycetidae</taxon>
        <taxon>Glomerellales</taxon>
        <taxon>Glomerellaceae</taxon>
        <taxon>Colletotrichum</taxon>
        <taxon>Colletotrichum acutatum species complex</taxon>
    </lineage>
</organism>
<comment type="caution">
    <text evidence="1">The sequence shown here is derived from an EMBL/GenBank/DDBJ whole genome shotgun (WGS) entry which is preliminary data.</text>
</comment>
<proteinExistence type="predicted"/>
<protein>
    <submittedName>
        <fullName evidence="1">Uncharacterized protein</fullName>
    </submittedName>
</protein>
<keyword evidence="2" id="KW-1185">Reference proteome</keyword>